<evidence type="ECO:0000313" key="1">
    <source>
        <dbReference type="EMBL" id="GIU50075.1"/>
    </source>
</evidence>
<name>A0ABQ4PNP0_9GAMM</name>
<organism evidence="1 2">
    <name type="scientific">Shewanella sairae</name>
    <dbReference type="NCBI Taxonomy" id="190310"/>
    <lineage>
        <taxon>Bacteria</taxon>
        <taxon>Pseudomonadati</taxon>
        <taxon>Pseudomonadota</taxon>
        <taxon>Gammaproteobacteria</taxon>
        <taxon>Alteromonadales</taxon>
        <taxon>Shewanellaceae</taxon>
        <taxon>Shewanella</taxon>
    </lineage>
</organism>
<dbReference type="EMBL" id="BPEY01000079">
    <property type="protein sequence ID" value="GIU50075.1"/>
    <property type="molecule type" value="Genomic_DNA"/>
</dbReference>
<evidence type="ECO:0000313" key="2">
    <source>
        <dbReference type="Proteomes" id="UP000887104"/>
    </source>
</evidence>
<gene>
    <name evidence="1" type="ORF">TUM4438_35070</name>
</gene>
<proteinExistence type="predicted"/>
<dbReference type="Proteomes" id="UP000887104">
    <property type="component" value="Unassembled WGS sequence"/>
</dbReference>
<comment type="caution">
    <text evidence="1">The sequence shown here is derived from an EMBL/GenBank/DDBJ whole genome shotgun (WGS) entry which is preliminary data.</text>
</comment>
<sequence length="59" mass="6898">MFIDALIFKRREFNTFIGRYHWAAKCCRRLATDGDWAVVTRLGLVVETSGPNFQRYTAQ</sequence>
<reference evidence="1" key="1">
    <citation type="submission" date="2021-05" db="EMBL/GenBank/DDBJ databases">
        <title>Molecular characterization for Shewanella algae harboring chromosomal blaOXA-55-like strains isolated from clinical and environment sample.</title>
        <authorList>
            <person name="Ohama Y."/>
            <person name="Aoki K."/>
            <person name="Harada S."/>
            <person name="Moriya K."/>
            <person name="Ishii Y."/>
            <person name="Tateda K."/>
        </authorList>
    </citation>
    <scope>NUCLEOTIDE SEQUENCE</scope>
    <source>
        <strain evidence="1">JCM 11563</strain>
    </source>
</reference>
<accession>A0ABQ4PNP0</accession>
<protein>
    <submittedName>
        <fullName evidence="1">Uncharacterized protein</fullName>
    </submittedName>
</protein>
<keyword evidence="2" id="KW-1185">Reference proteome</keyword>